<dbReference type="GO" id="GO:0016757">
    <property type="term" value="F:glycosyltransferase activity"/>
    <property type="evidence" value="ECO:0007669"/>
    <property type="project" value="InterPro"/>
</dbReference>
<dbReference type="AlphaFoldDB" id="A0A2R8B4E8"/>
<dbReference type="RefSeq" id="WP_108851843.1">
    <property type="nucleotide sequence ID" value="NZ_OMOQ01000001.1"/>
</dbReference>
<accession>A0A2R8B4E8</accession>
<proteinExistence type="predicted"/>
<name>A0A2R8B4E8_9RHOB</name>
<dbReference type="OrthoDB" id="7843421at2"/>
<feature type="domain" description="Glycosyltransferase 61 catalytic" evidence="1">
    <location>
        <begin position="410"/>
        <end position="586"/>
    </location>
</feature>
<dbReference type="InterPro" id="IPR049625">
    <property type="entry name" value="Glyco_transf_61_cat"/>
</dbReference>
<dbReference type="InterPro" id="IPR029058">
    <property type="entry name" value="AB_hydrolase_fold"/>
</dbReference>
<keyword evidence="3" id="KW-1185">Reference proteome</keyword>
<evidence type="ECO:0000313" key="2">
    <source>
        <dbReference type="EMBL" id="SPH17390.1"/>
    </source>
</evidence>
<reference evidence="2 3" key="1">
    <citation type="submission" date="2018-03" db="EMBL/GenBank/DDBJ databases">
        <authorList>
            <person name="Keele B.F."/>
        </authorList>
    </citation>
    <scope>NUCLEOTIDE SEQUENCE [LARGE SCALE GENOMIC DNA]</scope>
    <source>
        <strain evidence="2 3">CECT 8626</strain>
    </source>
</reference>
<dbReference type="SUPFAM" id="SSF53474">
    <property type="entry name" value="alpha/beta-Hydrolases"/>
    <property type="match status" value="1"/>
</dbReference>
<protein>
    <recommendedName>
        <fullName evidence="1">Glycosyltransferase 61 catalytic domain-containing protein</fullName>
    </recommendedName>
</protein>
<evidence type="ECO:0000259" key="1">
    <source>
        <dbReference type="Pfam" id="PF04577"/>
    </source>
</evidence>
<gene>
    <name evidence="2" type="ORF">DEA8626_00908</name>
</gene>
<dbReference type="Proteomes" id="UP000244924">
    <property type="component" value="Unassembled WGS sequence"/>
</dbReference>
<dbReference type="Gene3D" id="3.40.50.1820">
    <property type="entry name" value="alpha/beta hydrolase"/>
    <property type="match status" value="1"/>
</dbReference>
<dbReference type="EMBL" id="OMOQ01000001">
    <property type="protein sequence ID" value="SPH17390.1"/>
    <property type="molecule type" value="Genomic_DNA"/>
</dbReference>
<dbReference type="Pfam" id="PF04577">
    <property type="entry name" value="Glyco_transf_61"/>
    <property type="match status" value="1"/>
</dbReference>
<evidence type="ECO:0000313" key="3">
    <source>
        <dbReference type="Proteomes" id="UP000244924"/>
    </source>
</evidence>
<organism evidence="2 3">
    <name type="scientific">Albidovulum aquaemixtae</name>
    <dbReference type="NCBI Taxonomy" id="1542388"/>
    <lineage>
        <taxon>Bacteria</taxon>
        <taxon>Pseudomonadati</taxon>
        <taxon>Pseudomonadota</taxon>
        <taxon>Alphaproteobacteria</taxon>
        <taxon>Rhodobacterales</taxon>
        <taxon>Paracoccaceae</taxon>
        <taxon>Albidovulum</taxon>
    </lineage>
</organism>
<sequence length="695" mass="78110">MAAGKKAGRAPIPVPPVVASAAAAVGRDAFLLQSELVDAYFVRRSPVLFVTFDNLASVGEYDPPQPWLQIRAADCGFSILGLIAKRKDWYRNEDAPRLLTELAAAGLFQRFERIVFTGTSMGGYAALTLSRIVPGVEVLAFSPQSTLSRKIAPFEKRYRYAHRKWDWESPAYLDAAEAVERAGRVWLFYDPFVPEDKAHAARLDGPNVRHLRCRHFGHRAIRMLKSCGVLDDIFRDIGEGRFDERAFFSALRTRRDVHSWRKALVGELTARGHPQLALRACDWIEAKTGSARYIRRVREDLAPEPQMQDAASPAPEQPPVIREITIDEGDPQDPFSGRIMHLRNALAVPERGHDAKLASGVLLSDGSYCDLSRAWIRARKAMPEPTLTPGEPIADLAGRHLYAGHMRGHFGHFLVESTARLWALGWLEGEMDGIVYLPYRGPVGPANRAIGAYRFFFDQLGIELPIRAVDGATRVEELYVPELGFGWLERYAGSPAYRAFMRSRLGQGVEAEGSEKLYVSRARLPSQRGGVLGETVIEENLARAGYEIFHPEKHDLRTQLARYKAARQIVALDGSALHLAAYVMDESRRVGMILRRSNANAADYMLQFQTFCGFTPDVMNVIRREWASGESTRIDFRSVGELDFTRLFKELTRLGYVDRDFRPDLPEQAEVDAWLKDFAERRGDEFATVGDAEED</sequence>